<feature type="region of interest" description="Disordered" evidence="1">
    <location>
        <begin position="122"/>
        <end position="149"/>
    </location>
</feature>
<dbReference type="PROSITE" id="PS51746">
    <property type="entry name" value="PPM_2"/>
    <property type="match status" value="1"/>
</dbReference>
<comment type="caution">
    <text evidence="3">The sequence shown here is derived from an EMBL/GenBank/DDBJ whole genome shotgun (WGS) entry which is preliminary data.</text>
</comment>
<gene>
    <name evidence="3" type="ORF">Syun_000154</name>
</gene>
<dbReference type="EMBL" id="JBBNAF010000001">
    <property type="protein sequence ID" value="KAK9168014.1"/>
    <property type="molecule type" value="Genomic_DNA"/>
</dbReference>
<protein>
    <recommendedName>
        <fullName evidence="2">PPM-type phosphatase domain-containing protein</fullName>
    </recommendedName>
</protein>
<keyword evidence="4" id="KW-1185">Reference proteome</keyword>
<dbReference type="AlphaFoldDB" id="A0AAP0LFE7"/>
<evidence type="ECO:0000256" key="1">
    <source>
        <dbReference type="SAM" id="MobiDB-lite"/>
    </source>
</evidence>
<feature type="compositionally biased region" description="Acidic residues" evidence="1">
    <location>
        <begin position="20"/>
        <end position="35"/>
    </location>
</feature>
<dbReference type="Gene3D" id="3.60.40.10">
    <property type="entry name" value="PPM-type phosphatase domain"/>
    <property type="match status" value="1"/>
</dbReference>
<name>A0AAP0LFE7_9MAGN</name>
<dbReference type="Proteomes" id="UP001420932">
    <property type="component" value="Unassembled WGS sequence"/>
</dbReference>
<dbReference type="GO" id="GO:0004722">
    <property type="term" value="F:protein serine/threonine phosphatase activity"/>
    <property type="evidence" value="ECO:0007669"/>
    <property type="project" value="InterPro"/>
</dbReference>
<dbReference type="InterPro" id="IPR015655">
    <property type="entry name" value="PP2C"/>
</dbReference>
<dbReference type="SUPFAM" id="SSF81606">
    <property type="entry name" value="PP2C-like"/>
    <property type="match status" value="1"/>
</dbReference>
<evidence type="ECO:0000259" key="2">
    <source>
        <dbReference type="PROSITE" id="PS51746"/>
    </source>
</evidence>
<evidence type="ECO:0000313" key="3">
    <source>
        <dbReference type="EMBL" id="KAK9168014.1"/>
    </source>
</evidence>
<dbReference type="PANTHER" id="PTHR47992">
    <property type="entry name" value="PROTEIN PHOSPHATASE"/>
    <property type="match status" value="1"/>
</dbReference>
<dbReference type="SMART" id="SM00332">
    <property type="entry name" value="PP2Cc"/>
    <property type="match status" value="1"/>
</dbReference>
<reference evidence="3 4" key="1">
    <citation type="submission" date="2024-01" db="EMBL/GenBank/DDBJ databases">
        <title>Genome assemblies of Stephania.</title>
        <authorList>
            <person name="Yang L."/>
        </authorList>
    </citation>
    <scope>NUCLEOTIDE SEQUENCE [LARGE SCALE GENOMIC DNA]</scope>
    <source>
        <strain evidence="3">YNDBR</strain>
        <tissue evidence="3">Leaf</tissue>
    </source>
</reference>
<feature type="domain" description="PPM-type phosphatase" evidence="2">
    <location>
        <begin position="58"/>
        <end position="357"/>
    </location>
</feature>
<dbReference type="InterPro" id="IPR001932">
    <property type="entry name" value="PPM-type_phosphatase-like_dom"/>
</dbReference>
<evidence type="ECO:0000313" key="4">
    <source>
        <dbReference type="Proteomes" id="UP001420932"/>
    </source>
</evidence>
<proteinExistence type="predicted"/>
<organism evidence="3 4">
    <name type="scientific">Stephania yunnanensis</name>
    <dbReference type="NCBI Taxonomy" id="152371"/>
    <lineage>
        <taxon>Eukaryota</taxon>
        <taxon>Viridiplantae</taxon>
        <taxon>Streptophyta</taxon>
        <taxon>Embryophyta</taxon>
        <taxon>Tracheophyta</taxon>
        <taxon>Spermatophyta</taxon>
        <taxon>Magnoliopsida</taxon>
        <taxon>Ranunculales</taxon>
        <taxon>Menispermaceae</taxon>
        <taxon>Menispermoideae</taxon>
        <taxon>Cissampelideae</taxon>
        <taxon>Stephania</taxon>
    </lineage>
</organism>
<feature type="compositionally biased region" description="Acidic residues" evidence="1">
    <location>
        <begin position="134"/>
        <end position="146"/>
    </location>
</feature>
<accession>A0AAP0LFE7</accession>
<dbReference type="CDD" id="cd00143">
    <property type="entry name" value="PP2Cc"/>
    <property type="match status" value="1"/>
</dbReference>
<sequence length="442" mass="48922">MGGCCSVDKMFERSMRRREDDDEDEVEEEEEEEEYVDDGHTCEGDYGARVRLKGCSKLVSMFTQQGRKGVNQDAMTVWENFGGVQDAIFCCIFDGHGPIGHKVAAHVRDVLPSKLSAELASPTKFNSSISNDDNGGDESNGGDEDEHTSISSYKASIIKTFKDMDKELSNSFTTDSFCSGTTAVTILVQGEHMIVANLGDSRAILCTRDQKNHRVPVQLTVDLKPNLPGEAERIKRCNGRVFAMEEEPDVYRLWLPDENSPGLAMARAFGDFCLKDFGLIPIPQVSYRKLSKDDEFVVLATDGVWDVLSNKDVIKIVASVKKRSTAAELVVRHAVRAWKCKYPTSKIDDCAVVCLFLDSFTSPTSPKVREVSVDRYVDECSNTDTSNESDEKAMGEEAQEWRALEGVTRANSVVKIPRFACNPNDIGTQNRSTEEQGEEGGG</sequence>
<feature type="region of interest" description="Disordered" evidence="1">
    <location>
        <begin position="14"/>
        <end position="35"/>
    </location>
</feature>
<feature type="region of interest" description="Disordered" evidence="1">
    <location>
        <begin position="420"/>
        <end position="442"/>
    </location>
</feature>
<dbReference type="Pfam" id="PF00481">
    <property type="entry name" value="PP2C"/>
    <property type="match status" value="1"/>
</dbReference>
<dbReference type="SMART" id="SM00331">
    <property type="entry name" value="PP2C_SIG"/>
    <property type="match status" value="1"/>
</dbReference>
<dbReference type="InterPro" id="IPR036457">
    <property type="entry name" value="PPM-type-like_dom_sf"/>
</dbReference>